<dbReference type="GO" id="GO:0004016">
    <property type="term" value="F:adenylate cyclase activity"/>
    <property type="evidence" value="ECO:0007669"/>
    <property type="project" value="UniProtKB-EC"/>
</dbReference>
<dbReference type="GO" id="GO:0005886">
    <property type="term" value="C:plasma membrane"/>
    <property type="evidence" value="ECO:0007669"/>
    <property type="project" value="TreeGrafter"/>
</dbReference>
<dbReference type="EMBL" id="JACEEZ010018632">
    <property type="protein sequence ID" value="KAG0716726.1"/>
    <property type="molecule type" value="Genomic_DNA"/>
</dbReference>
<feature type="transmembrane region" description="Helical" evidence="16">
    <location>
        <begin position="526"/>
        <end position="544"/>
    </location>
</feature>
<dbReference type="PANTHER" id="PTHR45627:SF12">
    <property type="entry name" value="ADENYLATE CYCLASE TYPE 2"/>
    <property type="match status" value="1"/>
</dbReference>
<evidence type="ECO:0000256" key="13">
    <source>
        <dbReference type="ARBA" id="ARBA00023239"/>
    </source>
</evidence>
<dbReference type="EC" id="4.6.1.1" evidence="4"/>
<feature type="region of interest" description="Disordered" evidence="15">
    <location>
        <begin position="87"/>
        <end position="132"/>
    </location>
</feature>
<protein>
    <recommendedName>
        <fullName evidence="4">adenylate cyclase</fullName>
        <ecNumber evidence="4">4.6.1.1</ecNumber>
    </recommendedName>
</protein>
<evidence type="ECO:0000256" key="5">
    <source>
        <dbReference type="ARBA" id="ARBA00022692"/>
    </source>
</evidence>
<keyword evidence="5 16" id="KW-0812">Transmembrane</keyword>
<feature type="compositionally biased region" description="Polar residues" evidence="15">
    <location>
        <begin position="95"/>
        <end position="109"/>
    </location>
</feature>
<evidence type="ECO:0000256" key="8">
    <source>
        <dbReference type="ARBA" id="ARBA00022840"/>
    </source>
</evidence>
<keyword evidence="6" id="KW-0479">Metal-binding</keyword>
<keyword evidence="10 16" id="KW-1133">Transmembrane helix</keyword>
<evidence type="ECO:0000256" key="3">
    <source>
        <dbReference type="ARBA" id="ARBA00004141"/>
    </source>
</evidence>
<keyword evidence="7" id="KW-0547">Nucleotide-binding</keyword>
<dbReference type="InterPro" id="IPR029787">
    <property type="entry name" value="Nucleotide_cyclase"/>
</dbReference>
<evidence type="ECO:0000256" key="6">
    <source>
        <dbReference type="ARBA" id="ARBA00022723"/>
    </source>
</evidence>
<dbReference type="GO" id="GO:0006171">
    <property type="term" value="P:cAMP biosynthetic process"/>
    <property type="evidence" value="ECO:0007669"/>
    <property type="project" value="UniProtKB-KW"/>
</dbReference>
<feature type="region of interest" description="Disordered" evidence="15">
    <location>
        <begin position="732"/>
        <end position="752"/>
    </location>
</feature>
<dbReference type="GO" id="GO:0035556">
    <property type="term" value="P:intracellular signal transduction"/>
    <property type="evidence" value="ECO:0007669"/>
    <property type="project" value="InterPro"/>
</dbReference>
<dbReference type="PROSITE" id="PS50125">
    <property type="entry name" value="GUANYLATE_CYCLASE_2"/>
    <property type="match status" value="2"/>
</dbReference>
<evidence type="ECO:0000256" key="7">
    <source>
        <dbReference type="ARBA" id="ARBA00022741"/>
    </source>
</evidence>
<dbReference type="GO" id="GO:0007189">
    <property type="term" value="P:adenylate cyclase-activating G protein-coupled receptor signaling pathway"/>
    <property type="evidence" value="ECO:0007669"/>
    <property type="project" value="TreeGrafter"/>
</dbReference>
<organism evidence="18 19">
    <name type="scientific">Chionoecetes opilio</name>
    <name type="common">Atlantic snow crab</name>
    <name type="synonym">Cancer opilio</name>
    <dbReference type="NCBI Taxonomy" id="41210"/>
    <lineage>
        <taxon>Eukaryota</taxon>
        <taxon>Metazoa</taxon>
        <taxon>Ecdysozoa</taxon>
        <taxon>Arthropoda</taxon>
        <taxon>Crustacea</taxon>
        <taxon>Multicrustacea</taxon>
        <taxon>Malacostraca</taxon>
        <taxon>Eumalacostraca</taxon>
        <taxon>Eucarida</taxon>
        <taxon>Decapoda</taxon>
        <taxon>Pleocyemata</taxon>
        <taxon>Brachyura</taxon>
        <taxon>Eubrachyura</taxon>
        <taxon>Majoidea</taxon>
        <taxon>Majidae</taxon>
        <taxon>Chionoecetes</taxon>
    </lineage>
</organism>
<comment type="catalytic activity">
    <reaction evidence="1">
        <text>ATP = 3',5'-cyclic AMP + diphosphate</text>
        <dbReference type="Rhea" id="RHEA:15389"/>
        <dbReference type="ChEBI" id="CHEBI:30616"/>
        <dbReference type="ChEBI" id="CHEBI:33019"/>
        <dbReference type="ChEBI" id="CHEBI:58165"/>
        <dbReference type="EC" id="4.6.1.1"/>
    </reaction>
</comment>
<feature type="domain" description="Guanylate cyclase" evidence="17">
    <location>
        <begin position="1"/>
        <end position="36"/>
    </location>
</feature>
<evidence type="ECO:0000256" key="16">
    <source>
        <dbReference type="SAM" id="Phobius"/>
    </source>
</evidence>
<dbReference type="InterPro" id="IPR018297">
    <property type="entry name" value="A/G_cyclase_CS"/>
</dbReference>
<proteinExistence type="inferred from homology"/>
<evidence type="ECO:0000256" key="4">
    <source>
        <dbReference type="ARBA" id="ARBA00012201"/>
    </source>
</evidence>
<accession>A0A8J4Y4S0</accession>
<evidence type="ECO:0000313" key="19">
    <source>
        <dbReference type="Proteomes" id="UP000770661"/>
    </source>
</evidence>
<dbReference type="Proteomes" id="UP000770661">
    <property type="component" value="Unassembled WGS sequence"/>
</dbReference>
<comment type="cofactor">
    <cofactor evidence="2">
        <name>Mg(2+)</name>
        <dbReference type="ChEBI" id="CHEBI:18420"/>
    </cofactor>
</comment>
<feature type="compositionally biased region" description="Polar residues" evidence="15">
    <location>
        <begin position="732"/>
        <end position="743"/>
    </location>
</feature>
<dbReference type="PROSITE" id="PS00452">
    <property type="entry name" value="GUANYLATE_CYCLASE_1"/>
    <property type="match status" value="2"/>
</dbReference>
<feature type="transmembrane region" description="Helical" evidence="16">
    <location>
        <begin position="332"/>
        <end position="350"/>
    </location>
</feature>
<dbReference type="OrthoDB" id="10035433at2759"/>
<keyword evidence="19" id="KW-1185">Reference proteome</keyword>
<keyword evidence="8" id="KW-0067">ATP-binding</keyword>
<evidence type="ECO:0000256" key="1">
    <source>
        <dbReference type="ARBA" id="ARBA00001593"/>
    </source>
</evidence>
<keyword evidence="13 14" id="KW-0456">Lyase</keyword>
<feature type="compositionally biased region" description="Basic and acidic residues" evidence="15">
    <location>
        <begin position="780"/>
        <end position="796"/>
    </location>
</feature>
<dbReference type="GO" id="GO:0005524">
    <property type="term" value="F:ATP binding"/>
    <property type="evidence" value="ECO:0007669"/>
    <property type="project" value="UniProtKB-KW"/>
</dbReference>
<evidence type="ECO:0000256" key="11">
    <source>
        <dbReference type="ARBA" id="ARBA00022998"/>
    </source>
</evidence>
<evidence type="ECO:0000256" key="15">
    <source>
        <dbReference type="SAM" id="MobiDB-lite"/>
    </source>
</evidence>
<evidence type="ECO:0000256" key="2">
    <source>
        <dbReference type="ARBA" id="ARBA00001946"/>
    </source>
</evidence>
<comment type="similarity">
    <text evidence="14">Belongs to the adenylyl cyclase class-4/guanylyl cyclase family.</text>
</comment>
<evidence type="ECO:0000256" key="9">
    <source>
        <dbReference type="ARBA" id="ARBA00022842"/>
    </source>
</evidence>
<keyword evidence="9" id="KW-0460">Magnesium</keyword>
<dbReference type="SMART" id="SM00044">
    <property type="entry name" value="CYCc"/>
    <property type="match status" value="1"/>
</dbReference>
<dbReference type="InterPro" id="IPR001054">
    <property type="entry name" value="A/G_cyclase"/>
</dbReference>
<feature type="compositionally biased region" description="Low complexity" evidence="15">
    <location>
        <begin position="110"/>
        <end position="124"/>
    </location>
</feature>
<evidence type="ECO:0000256" key="12">
    <source>
        <dbReference type="ARBA" id="ARBA00023136"/>
    </source>
</evidence>
<dbReference type="GO" id="GO:0046872">
    <property type="term" value="F:metal ion binding"/>
    <property type="evidence" value="ECO:0007669"/>
    <property type="project" value="UniProtKB-KW"/>
</dbReference>
<dbReference type="CDD" id="cd07302">
    <property type="entry name" value="CHD"/>
    <property type="match status" value="2"/>
</dbReference>
<dbReference type="AlphaFoldDB" id="A0A8J4Y4S0"/>
<feature type="transmembrane region" description="Helical" evidence="16">
    <location>
        <begin position="240"/>
        <end position="262"/>
    </location>
</feature>
<name>A0A8J4Y4S0_CHIOP</name>
<evidence type="ECO:0000313" key="18">
    <source>
        <dbReference type="EMBL" id="KAG0716726.1"/>
    </source>
</evidence>
<comment type="caution">
    <text evidence="18">The sequence shown here is derived from an EMBL/GenBank/DDBJ whole genome shotgun (WGS) entry which is preliminary data.</text>
</comment>
<comment type="subcellular location">
    <subcellularLocation>
        <location evidence="3">Membrane</location>
        <topology evidence="3">Multi-pass membrane protein</topology>
    </subcellularLocation>
</comment>
<gene>
    <name evidence="18" type="primary">Adcy2_0</name>
    <name evidence="18" type="ORF">GWK47_008997</name>
</gene>
<keyword evidence="12 16" id="KW-0472">Membrane</keyword>
<dbReference type="Pfam" id="PF00211">
    <property type="entry name" value="Guanylate_cyc"/>
    <property type="match status" value="2"/>
</dbReference>
<evidence type="ECO:0000256" key="14">
    <source>
        <dbReference type="RuleBase" id="RU000405"/>
    </source>
</evidence>
<dbReference type="PANTHER" id="PTHR45627">
    <property type="entry name" value="ADENYLATE CYCLASE TYPE 1"/>
    <property type="match status" value="1"/>
</dbReference>
<dbReference type="GO" id="GO:0007193">
    <property type="term" value="P:adenylate cyclase-inhibiting G protein-coupled receptor signaling pathway"/>
    <property type="evidence" value="ECO:0007669"/>
    <property type="project" value="TreeGrafter"/>
</dbReference>
<feature type="region of interest" description="Disordered" evidence="15">
    <location>
        <begin position="780"/>
        <end position="804"/>
    </location>
</feature>
<reference evidence="18" key="1">
    <citation type="submission" date="2020-07" db="EMBL/GenBank/DDBJ databases">
        <title>The High-quality genome of the commercially important snow crab, Chionoecetes opilio.</title>
        <authorList>
            <person name="Jeong J.-H."/>
            <person name="Ryu S."/>
        </authorList>
    </citation>
    <scope>NUCLEOTIDE SEQUENCE</scope>
    <source>
        <strain evidence="18">MADBK_172401_WGS</strain>
        <tissue evidence="18">Digestive gland</tissue>
    </source>
</reference>
<feature type="domain" description="Guanylate cyclase" evidence="17">
    <location>
        <begin position="530"/>
        <end position="589"/>
    </location>
</feature>
<evidence type="ECO:0000256" key="10">
    <source>
        <dbReference type="ARBA" id="ARBA00022989"/>
    </source>
</evidence>
<evidence type="ECO:0000259" key="17">
    <source>
        <dbReference type="PROSITE" id="PS50125"/>
    </source>
</evidence>
<sequence>MRIGIHTGNVLCGVLGLRKYQYDVWSDDVTLANHMESGGVPGRVHITQATLNRLDNRFQVEPGNGPLRDTYLADHKVETFLIVPKENETGGFGNGSRNQSGNSARFNRGSTKTNNNNSNNNTTNACAGDEGQRQGQRKITKYQECWGADTPFASLADSSMPKNIYITSVATIESSLLPPGPVLKDCRWWWEDGWWGLQNEKEYRRRPHSTHHHALAAATALTLLEACIVASALPKGSWLAWVWVGAGVVVAAGVGLWAWFCGRRVVTGSWAARVVSVAVMVVVSVVVALTWMLMPWEWTAPVTSSPEPANENMTLPILTLPLAQSLTENAEVWAWASLVSVGVVAAFPLVGSWTKVGVMVVVAATHALLITHRPHTHFLLAFFTHDYHRLPGVEWWAVAGVQVVGLVGILSVLGGQSDFRARKHHMWKAMVAVEQQEVETNRGINKLLLENILPAHLADRFLMSSQSRQELYHERYGNVGVMFASIPNYKEFYDETDVNKQGLECIRLLNEIICDYDKAQDRTQHCIVLLVEFALALAAVLDAINRESFQNFKLRVGLAHGPVIAGVVGAQKPQYDIWGNTVNVASRMDSTGLMGRIQVTQETAAILQTAGWACDCRGPTLIKGKGTLITYFVNTPYDAPCSFSAYASRSEEGALLRQPFSATIVQTKPQPRRVSVGPCVNPPVSPSPCPPQTPTAGPGGDGDKPRSPPGVVVAKRVVVSAGHLAVTTTSPTFLMSSTPQDNARGTKGDSDAKETVVKYVTEKDMISTRTVQPRHLSEGVRADKGSDKGVRVDKGVDNSVRSGVKTSPSIRKEYKAVNFTSSGLMRKKNQVFV</sequence>
<feature type="transmembrane region" description="Helical" evidence="16">
    <location>
        <begin position="395"/>
        <end position="413"/>
    </location>
</feature>
<dbReference type="Gene3D" id="3.30.70.1230">
    <property type="entry name" value="Nucleotide cyclase"/>
    <property type="match status" value="3"/>
</dbReference>
<feature type="transmembrane region" description="Helical" evidence="16">
    <location>
        <begin position="357"/>
        <end position="375"/>
    </location>
</feature>
<feature type="transmembrane region" description="Helical" evidence="16">
    <location>
        <begin position="214"/>
        <end position="234"/>
    </location>
</feature>
<keyword evidence="11" id="KW-0115">cAMP biosynthesis</keyword>
<feature type="compositionally biased region" description="Pro residues" evidence="15">
    <location>
        <begin position="680"/>
        <end position="693"/>
    </location>
</feature>
<dbReference type="SUPFAM" id="SSF55073">
    <property type="entry name" value="Nucleotide cyclase"/>
    <property type="match status" value="2"/>
</dbReference>
<feature type="transmembrane region" description="Helical" evidence="16">
    <location>
        <begin position="274"/>
        <end position="294"/>
    </location>
</feature>
<feature type="region of interest" description="Disordered" evidence="15">
    <location>
        <begin position="667"/>
        <end position="710"/>
    </location>
</feature>